<feature type="transmembrane region" description="Helical" evidence="2">
    <location>
        <begin position="614"/>
        <end position="636"/>
    </location>
</feature>
<dbReference type="EMBL" id="JAIRAU010000005">
    <property type="protein sequence ID" value="MBZ5709378.1"/>
    <property type="molecule type" value="Genomic_DNA"/>
</dbReference>
<feature type="compositionally biased region" description="Pro residues" evidence="1">
    <location>
        <begin position="586"/>
        <end position="597"/>
    </location>
</feature>
<comment type="caution">
    <text evidence="3">The sequence shown here is derived from an EMBL/GenBank/DDBJ whole genome shotgun (WGS) entry which is preliminary data.</text>
</comment>
<evidence type="ECO:0000256" key="2">
    <source>
        <dbReference type="SAM" id="Phobius"/>
    </source>
</evidence>
<accession>A0ABS7TMC7</accession>
<name>A0ABS7TMC7_9BACT</name>
<organism evidence="3 4">
    <name type="scientific">Nannocystis pusilla</name>
    <dbReference type="NCBI Taxonomy" id="889268"/>
    <lineage>
        <taxon>Bacteria</taxon>
        <taxon>Pseudomonadati</taxon>
        <taxon>Myxococcota</taxon>
        <taxon>Polyangia</taxon>
        <taxon>Nannocystales</taxon>
        <taxon>Nannocystaceae</taxon>
        <taxon>Nannocystis</taxon>
    </lineage>
</organism>
<gene>
    <name evidence="3" type="ORF">K7C98_08910</name>
</gene>
<reference evidence="3" key="1">
    <citation type="submission" date="2021-08" db="EMBL/GenBank/DDBJ databases">
        <authorList>
            <person name="Stevens D.C."/>
        </authorList>
    </citation>
    <scope>NUCLEOTIDE SEQUENCE</scope>
    <source>
        <strain evidence="3">DSM 53165</strain>
    </source>
</reference>
<evidence type="ECO:0000313" key="4">
    <source>
        <dbReference type="Proteomes" id="UP001139031"/>
    </source>
</evidence>
<keyword evidence="4" id="KW-1185">Reference proteome</keyword>
<evidence type="ECO:0000256" key="1">
    <source>
        <dbReference type="SAM" id="MobiDB-lite"/>
    </source>
</evidence>
<sequence>MVRGDEIGLIMLIDPNSRLFDRVPDLFVSPFPGADSYADDAFQALMKRASGSGSRTVGRELLTRAGGQAWNSATQILWKTKATQAGDLLSDIWSKVSWIDTQKDTIAGVLAEVPFALTTDPAKLVASIASVALDAALDAVTAVPVVGWIVGIVAGIGQALIPLFEGLLDGDRVPPERRAILPWRRYSSDTDQQWVRAFVQVEAAGVDWTPMFSPPTDARPWALADGVDDESDIIGQVLAPFSGKSVAWNGAYGCLPGTFRVAGILQYRGRPQPPHSALRFYSDGTLIHLYGDFTQTGDFYPSLQQLAGTTWQQIAAGGPDSYKVDCVALEKLWRDWFTALYTSAMDQGHGDWLLGYLAREVHGEWRFGASASGVLCAEATDGTTVPLVTRGTFQNGALATPRSRTSCMYSDLVLKGKPRTQSGYLPQKWSRDAKTKEYIAPPLYAQTRGPGMTCVPWPPGELLLSKYRRADDAIVLPAVRAVAQLQRRRLSRSLDCAYVRPDAVGDKPAYAAFRDASLRAHCIEMRKRLLQHPSRMMVEYETAREVDPEYASALKDAGVPTNAIQRGAAKFGLRGSAGAEALDPKAPAPDRPVPPQGGLPFDPDPEQDRGGPGWLGPAVLGGAALATTIAVAVGVARSRRTNAR</sequence>
<dbReference type="RefSeq" id="WP_224191149.1">
    <property type="nucleotide sequence ID" value="NZ_JAIRAU010000005.1"/>
</dbReference>
<feature type="region of interest" description="Disordered" evidence="1">
    <location>
        <begin position="579"/>
        <end position="617"/>
    </location>
</feature>
<dbReference type="Proteomes" id="UP001139031">
    <property type="component" value="Unassembled WGS sequence"/>
</dbReference>
<evidence type="ECO:0000313" key="3">
    <source>
        <dbReference type="EMBL" id="MBZ5709378.1"/>
    </source>
</evidence>
<proteinExistence type="predicted"/>
<keyword evidence="2" id="KW-0812">Transmembrane</keyword>
<keyword evidence="2" id="KW-0472">Membrane</keyword>
<keyword evidence="2" id="KW-1133">Transmembrane helix</keyword>
<protein>
    <submittedName>
        <fullName evidence="3">Uncharacterized protein</fullName>
    </submittedName>
</protein>